<dbReference type="InterPro" id="IPR036817">
    <property type="entry name" value="Transthyretin/HIU_hydrolase_sf"/>
</dbReference>
<evidence type="ECO:0000313" key="9">
    <source>
        <dbReference type="EMBL" id="KPQ12672.1"/>
    </source>
</evidence>
<evidence type="ECO:0000256" key="7">
    <source>
        <dbReference type="RuleBase" id="RU361270"/>
    </source>
</evidence>
<dbReference type="PATRIC" id="fig|1653334.4.peg.1926"/>
<dbReference type="STRING" id="1653334.GA0071312_3659"/>
<proteinExistence type="inferred from homology"/>
<dbReference type="EC" id="3.5.2.17" evidence="7"/>
<dbReference type="GO" id="GO:0006144">
    <property type="term" value="P:purine nucleobase metabolic process"/>
    <property type="evidence" value="ECO:0007669"/>
    <property type="project" value="UniProtKB-KW"/>
</dbReference>
<reference evidence="9 11" key="1">
    <citation type="submission" date="2015-09" db="EMBL/GenBank/DDBJ databases">
        <title>Identification and resolution of microdiversity through metagenomic sequencing of parallel consortia.</title>
        <authorList>
            <person name="Nelson W.C."/>
            <person name="Romine M.F."/>
            <person name="Lindemann S.R."/>
        </authorList>
    </citation>
    <scope>NUCLEOTIDE SEQUENCE [LARGE SCALE GENOMIC DNA]</scope>
    <source>
        <strain evidence="9">HL-109</strain>
    </source>
</reference>
<evidence type="ECO:0000256" key="1">
    <source>
        <dbReference type="ARBA" id="ARBA00001043"/>
    </source>
</evidence>
<keyword evidence="12" id="KW-1185">Reference proteome</keyword>
<dbReference type="Gene3D" id="2.60.40.180">
    <property type="entry name" value="Transthyretin/hydroxyisourate hydrolase domain"/>
    <property type="match status" value="1"/>
</dbReference>
<dbReference type="Proteomes" id="UP000182800">
    <property type="component" value="Unassembled WGS sequence"/>
</dbReference>
<dbReference type="NCBIfam" id="TIGR02962">
    <property type="entry name" value="hdxy_isourate"/>
    <property type="match status" value="1"/>
</dbReference>
<dbReference type="RefSeq" id="WP_074446447.1">
    <property type="nucleotide sequence ID" value="NZ_FMBM01000003.1"/>
</dbReference>
<protein>
    <recommendedName>
        <fullName evidence="7">5-hydroxyisourate hydrolase</fullName>
        <shortName evidence="7">HIU hydrolase</shortName>
        <shortName evidence="7">HIUHase</shortName>
        <ecNumber evidence="7">3.5.2.17</ecNumber>
    </recommendedName>
</protein>
<evidence type="ECO:0000256" key="5">
    <source>
        <dbReference type="ARBA" id="ARBA00022631"/>
    </source>
</evidence>
<dbReference type="InterPro" id="IPR014306">
    <property type="entry name" value="Hydroxyisourate_hydrolase"/>
</dbReference>
<keyword evidence="6 7" id="KW-0378">Hydrolase</keyword>
<evidence type="ECO:0000256" key="3">
    <source>
        <dbReference type="ARBA" id="ARBA00009850"/>
    </source>
</evidence>
<dbReference type="InterPro" id="IPR023418">
    <property type="entry name" value="Thyroxine_BS"/>
</dbReference>
<comment type="similarity">
    <text evidence="3 7">Belongs to the transthyretin family. 5-hydroxyisourate hydrolase subfamily.</text>
</comment>
<evidence type="ECO:0000313" key="12">
    <source>
        <dbReference type="Proteomes" id="UP000182800"/>
    </source>
</evidence>
<organism evidence="9 11">
    <name type="scientific">Saliniramus fredricksonii</name>
    <dbReference type="NCBI Taxonomy" id="1653334"/>
    <lineage>
        <taxon>Bacteria</taxon>
        <taxon>Pseudomonadati</taxon>
        <taxon>Pseudomonadota</taxon>
        <taxon>Alphaproteobacteria</taxon>
        <taxon>Hyphomicrobiales</taxon>
        <taxon>Salinarimonadaceae</taxon>
        <taxon>Saliniramus</taxon>
    </lineage>
</organism>
<dbReference type="PANTHER" id="PTHR10395:SF7">
    <property type="entry name" value="5-HYDROXYISOURATE HYDROLASE"/>
    <property type="match status" value="1"/>
</dbReference>
<dbReference type="PROSITE" id="PS00768">
    <property type="entry name" value="TRANSTHYRETIN_1"/>
    <property type="match status" value="1"/>
</dbReference>
<name>A0A0P8ABN1_9HYPH</name>
<comment type="caution">
    <text evidence="9">The sequence shown here is derived from an EMBL/GenBank/DDBJ whole genome shotgun (WGS) entry which is preliminary data.</text>
</comment>
<dbReference type="Proteomes" id="UP000050497">
    <property type="component" value="Unassembled WGS sequence"/>
</dbReference>
<dbReference type="Pfam" id="PF00576">
    <property type="entry name" value="Transthyretin"/>
    <property type="match status" value="1"/>
</dbReference>
<feature type="domain" description="Transthyretin/hydroxyisourate hydrolase" evidence="8">
    <location>
        <begin position="4"/>
        <end position="117"/>
    </location>
</feature>
<evidence type="ECO:0000259" key="8">
    <source>
        <dbReference type="Pfam" id="PF00576"/>
    </source>
</evidence>
<evidence type="ECO:0000256" key="2">
    <source>
        <dbReference type="ARBA" id="ARBA00002704"/>
    </source>
</evidence>
<accession>A0A0P8ABN1</accession>
<evidence type="ECO:0000256" key="4">
    <source>
        <dbReference type="ARBA" id="ARBA00011881"/>
    </source>
</evidence>
<reference evidence="10 12" key="2">
    <citation type="submission" date="2016-08" db="EMBL/GenBank/DDBJ databases">
        <authorList>
            <person name="Varghese N."/>
            <person name="Submissions Spin"/>
        </authorList>
    </citation>
    <scope>NUCLEOTIDE SEQUENCE [LARGE SCALE GENOMIC DNA]</scope>
    <source>
        <strain evidence="10 12">HL-109</strain>
    </source>
</reference>
<sequence>MGRLSTHVLDTANGKPAGGVVIVLYRLEGDGSRTILVETRTNADGRTDGPLLTGDAFICGRYELVFAIGDYFRAQGAALPEPAFLDEVPIRFGIAEPDGHYHVPLLASPWGCTTYRGS</sequence>
<dbReference type="FunFam" id="2.60.40.180:FF:000005">
    <property type="entry name" value="5-hydroxyisourate hydrolase"/>
    <property type="match status" value="1"/>
</dbReference>
<dbReference type="EMBL" id="LJSX01000001">
    <property type="protein sequence ID" value="KPQ12672.1"/>
    <property type="molecule type" value="Genomic_DNA"/>
</dbReference>
<evidence type="ECO:0000313" key="11">
    <source>
        <dbReference type="Proteomes" id="UP000050497"/>
    </source>
</evidence>
<comment type="function">
    <text evidence="2">Catalyzes the hydrolysis of 5-hydroxyisourate (HIU) to 2-oxo-4-hydroxy-4-carboxy-5-ureidoimidazoline (OHCU).</text>
</comment>
<evidence type="ECO:0000313" key="10">
    <source>
        <dbReference type="EMBL" id="SCC82651.1"/>
    </source>
</evidence>
<comment type="subunit">
    <text evidence="4 7">Homotetramer.</text>
</comment>
<dbReference type="SUPFAM" id="SSF49472">
    <property type="entry name" value="Transthyretin (synonym: prealbumin)"/>
    <property type="match status" value="1"/>
</dbReference>
<dbReference type="InterPro" id="IPR023416">
    <property type="entry name" value="Transthyretin/HIU_hydrolase_d"/>
</dbReference>
<dbReference type="CDD" id="cd05822">
    <property type="entry name" value="TLP_HIUase"/>
    <property type="match status" value="1"/>
</dbReference>
<keyword evidence="5 7" id="KW-0659">Purine metabolism</keyword>
<dbReference type="AlphaFoldDB" id="A0A0P8ABN1"/>
<gene>
    <name evidence="9" type="primary">uraH</name>
    <name evidence="10" type="ORF">GA0071312_3659</name>
    <name evidence="9" type="ORF">HLUCCO17_00830</name>
</gene>
<comment type="catalytic activity">
    <reaction evidence="1 7">
        <text>5-hydroxyisourate + H2O = 5-hydroxy-2-oxo-4-ureido-2,5-dihydro-1H-imidazole-5-carboxylate + H(+)</text>
        <dbReference type="Rhea" id="RHEA:23736"/>
        <dbReference type="ChEBI" id="CHEBI:15377"/>
        <dbReference type="ChEBI" id="CHEBI:15378"/>
        <dbReference type="ChEBI" id="CHEBI:18072"/>
        <dbReference type="ChEBI" id="CHEBI:58639"/>
        <dbReference type="EC" id="3.5.2.17"/>
    </reaction>
</comment>
<dbReference type="GO" id="GO:0033971">
    <property type="term" value="F:hydroxyisourate hydrolase activity"/>
    <property type="evidence" value="ECO:0007669"/>
    <property type="project" value="UniProtKB-EC"/>
</dbReference>
<dbReference type="PANTHER" id="PTHR10395">
    <property type="entry name" value="URICASE AND TRANSTHYRETIN-RELATED"/>
    <property type="match status" value="1"/>
</dbReference>
<evidence type="ECO:0000256" key="6">
    <source>
        <dbReference type="ARBA" id="ARBA00022801"/>
    </source>
</evidence>
<dbReference type="EMBL" id="FMBM01000003">
    <property type="protein sequence ID" value="SCC82651.1"/>
    <property type="molecule type" value="Genomic_DNA"/>
</dbReference>
<dbReference type="OrthoDB" id="9800909at2"/>